<name>A0A382RDJ6_9ZZZZ</name>
<dbReference type="EMBL" id="UINC01120527">
    <property type="protein sequence ID" value="SVC95068.1"/>
    <property type="molecule type" value="Genomic_DNA"/>
</dbReference>
<dbReference type="GO" id="GO:0008408">
    <property type="term" value="F:3'-5' exonuclease activity"/>
    <property type="evidence" value="ECO:0007669"/>
    <property type="project" value="InterPro"/>
</dbReference>
<dbReference type="InterPro" id="IPR002562">
    <property type="entry name" value="3'-5'_exonuclease_dom"/>
</dbReference>
<dbReference type="Pfam" id="PF01612">
    <property type="entry name" value="DNA_pol_A_exo1"/>
    <property type="match status" value="1"/>
</dbReference>
<dbReference type="InterPro" id="IPR012337">
    <property type="entry name" value="RNaseH-like_sf"/>
</dbReference>
<gene>
    <name evidence="2" type="ORF">METZ01_LOCUS347922</name>
</gene>
<dbReference type="Gene3D" id="3.30.420.10">
    <property type="entry name" value="Ribonuclease H-like superfamily/Ribonuclease H"/>
    <property type="match status" value="1"/>
</dbReference>
<accession>A0A382RDJ6</accession>
<dbReference type="AlphaFoldDB" id="A0A382RDJ6"/>
<dbReference type="SUPFAM" id="SSF53098">
    <property type="entry name" value="Ribonuclease H-like"/>
    <property type="match status" value="1"/>
</dbReference>
<organism evidence="2">
    <name type="scientific">marine metagenome</name>
    <dbReference type="NCBI Taxonomy" id="408172"/>
    <lineage>
        <taxon>unclassified sequences</taxon>
        <taxon>metagenomes</taxon>
        <taxon>ecological metagenomes</taxon>
    </lineage>
</organism>
<feature type="non-terminal residue" evidence="2">
    <location>
        <position position="96"/>
    </location>
</feature>
<evidence type="ECO:0000313" key="2">
    <source>
        <dbReference type="EMBL" id="SVC95068.1"/>
    </source>
</evidence>
<dbReference type="InterPro" id="IPR036397">
    <property type="entry name" value="RNaseH_sf"/>
</dbReference>
<dbReference type="GO" id="GO:0006139">
    <property type="term" value="P:nucleobase-containing compound metabolic process"/>
    <property type="evidence" value="ECO:0007669"/>
    <property type="project" value="InterPro"/>
</dbReference>
<sequence length="96" mass="10991">MTIHLHQYDIPKDLLFSDFVAVDTETTGLNVKRDRLCLVQLSAGDGDAHLVQFPTPRYDAPHLKQLLIDPTVVKLFHFARFDVGVLFERLNVWCTP</sequence>
<protein>
    <recommendedName>
        <fullName evidence="1">3'-5' exonuclease domain-containing protein</fullName>
    </recommendedName>
</protein>
<feature type="domain" description="3'-5' exonuclease" evidence="1">
    <location>
        <begin position="16"/>
        <end position="88"/>
    </location>
</feature>
<dbReference type="GO" id="GO:0003676">
    <property type="term" value="F:nucleic acid binding"/>
    <property type="evidence" value="ECO:0007669"/>
    <property type="project" value="InterPro"/>
</dbReference>
<reference evidence="2" key="1">
    <citation type="submission" date="2018-05" db="EMBL/GenBank/DDBJ databases">
        <authorList>
            <person name="Lanie J.A."/>
            <person name="Ng W.-L."/>
            <person name="Kazmierczak K.M."/>
            <person name="Andrzejewski T.M."/>
            <person name="Davidsen T.M."/>
            <person name="Wayne K.J."/>
            <person name="Tettelin H."/>
            <person name="Glass J.I."/>
            <person name="Rusch D."/>
            <person name="Podicherti R."/>
            <person name="Tsui H.-C.T."/>
            <person name="Winkler M.E."/>
        </authorList>
    </citation>
    <scope>NUCLEOTIDE SEQUENCE</scope>
</reference>
<evidence type="ECO:0000259" key="1">
    <source>
        <dbReference type="Pfam" id="PF01612"/>
    </source>
</evidence>
<proteinExistence type="predicted"/>